<evidence type="ECO:0000259" key="2">
    <source>
        <dbReference type="Pfam" id="PF01471"/>
    </source>
</evidence>
<gene>
    <name evidence="3" type="ORF">GCM10010503_67800</name>
</gene>
<evidence type="ECO:0000256" key="1">
    <source>
        <dbReference type="SAM" id="SignalP"/>
    </source>
</evidence>
<dbReference type="SUPFAM" id="SSF47090">
    <property type="entry name" value="PGBD-like"/>
    <property type="match status" value="1"/>
</dbReference>
<dbReference type="AlphaFoldDB" id="A0A918JJQ5"/>
<feature type="signal peptide" evidence="1">
    <location>
        <begin position="1"/>
        <end position="27"/>
    </location>
</feature>
<organism evidence="3 4">
    <name type="scientific">Streptomyces lucensis JCM 4490</name>
    <dbReference type="NCBI Taxonomy" id="1306176"/>
    <lineage>
        <taxon>Bacteria</taxon>
        <taxon>Bacillati</taxon>
        <taxon>Actinomycetota</taxon>
        <taxon>Actinomycetes</taxon>
        <taxon>Kitasatosporales</taxon>
        <taxon>Streptomycetaceae</taxon>
        <taxon>Streptomyces</taxon>
    </lineage>
</organism>
<name>A0A918JJQ5_9ACTN</name>
<dbReference type="PROSITE" id="PS51257">
    <property type="entry name" value="PROKAR_LIPOPROTEIN"/>
    <property type="match status" value="1"/>
</dbReference>
<feature type="domain" description="Peptidoglycan binding-like" evidence="2">
    <location>
        <begin position="67"/>
        <end position="123"/>
    </location>
</feature>
<feature type="chain" id="PRO_5036742279" evidence="1">
    <location>
        <begin position="28"/>
        <end position="148"/>
    </location>
</feature>
<proteinExistence type="predicted"/>
<sequence length="148" mass="15771">MKRALACLGALTALTAGLVITGPSAQAATSGCSTTTKYYDTHGYYTDVPTVGLRGTNFCTLRRGASNDAVYALQVTLNYCYRKDTGGFDGVFGAKTETALKQVQSSLHLTADGVYGPNTRDALEWQWRAMSGSQVCDKLTARGPVRDA</sequence>
<dbReference type="RefSeq" id="WP_190019231.1">
    <property type="nucleotide sequence ID" value="NZ_BMUE01000025.1"/>
</dbReference>
<dbReference type="Proteomes" id="UP000620224">
    <property type="component" value="Unassembled WGS sequence"/>
</dbReference>
<protein>
    <submittedName>
        <fullName evidence="3">Peptidoglycan-binding protein</fullName>
    </submittedName>
</protein>
<comment type="caution">
    <text evidence="3">The sequence shown here is derived from an EMBL/GenBank/DDBJ whole genome shotgun (WGS) entry which is preliminary data.</text>
</comment>
<dbReference type="InterPro" id="IPR036366">
    <property type="entry name" value="PGBDSf"/>
</dbReference>
<evidence type="ECO:0000313" key="3">
    <source>
        <dbReference type="EMBL" id="GGW80785.1"/>
    </source>
</evidence>
<dbReference type="InterPro" id="IPR036365">
    <property type="entry name" value="PGBD-like_sf"/>
</dbReference>
<dbReference type="Gene3D" id="1.10.101.10">
    <property type="entry name" value="PGBD-like superfamily/PGBD"/>
    <property type="match status" value="1"/>
</dbReference>
<accession>A0A918JJQ5</accession>
<reference evidence="3" key="2">
    <citation type="submission" date="2020-09" db="EMBL/GenBank/DDBJ databases">
        <authorList>
            <person name="Sun Q."/>
            <person name="Ohkuma M."/>
        </authorList>
    </citation>
    <scope>NUCLEOTIDE SEQUENCE</scope>
    <source>
        <strain evidence="3">JCM 4490</strain>
    </source>
</reference>
<evidence type="ECO:0000313" key="4">
    <source>
        <dbReference type="Proteomes" id="UP000620224"/>
    </source>
</evidence>
<keyword evidence="1" id="KW-0732">Signal</keyword>
<dbReference type="Pfam" id="PF01471">
    <property type="entry name" value="PG_binding_1"/>
    <property type="match status" value="1"/>
</dbReference>
<dbReference type="EMBL" id="BMUE01000025">
    <property type="protein sequence ID" value="GGW80785.1"/>
    <property type="molecule type" value="Genomic_DNA"/>
</dbReference>
<dbReference type="InterPro" id="IPR002477">
    <property type="entry name" value="Peptidoglycan-bd-like"/>
</dbReference>
<reference evidence="3" key="1">
    <citation type="journal article" date="2014" name="Int. J. Syst. Evol. Microbiol.">
        <title>Complete genome sequence of Corynebacterium casei LMG S-19264T (=DSM 44701T), isolated from a smear-ripened cheese.</title>
        <authorList>
            <consortium name="US DOE Joint Genome Institute (JGI-PGF)"/>
            <person name="Walter F."/>
            <person name="Albersmeier A."/>
            <person name="Kalinowski J."/>
            <person name="Ruckert C."/>
        </authorList>
    </citation>
    <scope>NUCLEOTIDE SEQUENCE</scope>
    <source>
        <strain evidence="3">JCM 4490</strain>
    </source>
</reference>
<keyword evidence="4" id="KW-1185">Reference proteome</keyword>